<organism evidence="9 10">
    <name type="scientific">Thermomonospora umbrina</name>
    <dbReference type="NCBI Taxonomy" id="111806"/>
    <lineage>
        <taxon>Bacteria</taxon>
        <taxon>Bacillati</taxon>
        <taxon>Actinomycetota</taxon>
        <taxon>Actinomycetes</taxon>
        <taxon>Streptosporangiales</taxon>
        <taxon>Thermomonosporaceae</taxon>
        <taxon>Thermomonospora</taxon>
    </lineage>
</organism>
<dbReference type="Pfam" id="PF09678">
    <property type="entry name" value="Caa3_CtaG"/>
    <property type="match status" value="1"/>
</dbReference>
<keyword evidence="4 7" id="KW-1133">Transmembrane helix</keyword>
<name>A0A3D9STB4_9ACTN</name>
<dbReference type="AlphaFoldDB" id="A0A3D9STB4"/>
<feature type="transmembrane region" description="Helical" evidence="7">
    <location>
        <begin position="179"/>
        <end position="198"/>
    </location>
</feature>
<evidence type="ECO:0000256" key="6">
    <source>
        <dbReference type="SAM" id="MobiDB-lite"/>
    </source>
</evidence>
<protein>
    <submittedName>
        <fullName evidence="9">Putative copper resistance protein D</fullName>
    </submittedName>
</protein>
<gene>
    <name evidence="9" type="ORF">DFJ69_4543</name>
</gene>
<feature type="domain" description="Copper resistance protein D" evidence="8">
    <location>
        <begin position="210"/>
        <end position="306"/>
    </location>
</feature>
<feature type="compositionally biased region" description="Polar residues" evidence="6">
    <location>
        <begin position="527"/>
        <end position="542"/>
    </location>
</feature>
<feature type="transmembrane region" description="Helical" evidence="7">
    <location>
        <begin position="35"/>
        <end position="54"/>
    </location>
</feature>
<keyword evidence="10" id="KW-1185">Reference proteome</keyword>
<feature type="region of interest" description="Disordered" evidence="6">
    <location>
        <begin position="525"/>
        <end position="554"/>
    </location>
</feature>
<evidence type="ECO:0000313" key="10">
    <source>
        <dbReference type="Proteomes" id="UP000256661"/>
    </source>
</evidence>
<sequence length="554" mass="56690">MTALLAVRAGAPPAVPGLSGEGAVTRWGLPLAKTAMDGAGVVTVGAALMAVVLLPGADGRLGEAARAWTTVASRAALAWAVAAVVTLVFRASSVFGVPVTDVLGGRFGEFVDFASGNAPGLGPAVVAVLSAAASMLARGAATAGRGAWTLAVASAALLPPALTGHSASSPDHDLASTAVAVHVVAPALWVGGLLAVCVHALRRRPDADVAAGRFSRMALWCYLVLAVAGVAAAVSRLPSPADLVAGPYGMLILVKCVLLSVLGLIGHRHRTSTLPRLRAGNPGAFVRLAVGELTVMGVAIGVAVALSETPPPETPLPADPLTRAVGFPVPPPITVVDVALRWRLDLAMCLIAAVFAGLYAAGVLRLRRDGVRWPVRRTLAWCAGVLLLVVVTQSGLAKYARVMFSMHLLQNMALAGPVPLLLLLGSPLTLARRALRPAAIPGDRGPREWLAALSGSRAARFSALPPVAAVISIAAVYAPYTTPLYETAMEIPLGHSAMSLGYLALGCLCLNGLLGSRAARAGHTSRRTPYSVIQKSNSMSRSRTARAPQGPPTS</sequence>
<evidence type="ECO:0000256" key="5">
    <source>
        <dbReference type="ARBA" id="ARBA00023136"/>
    </source>
</evidence>
<dbReference type="PANTHER" id="PTHR34820">
    <property type="entry name" value="INNER MEMBRANE PROTEIN YEBZ"/>
    <property type="match status" value="1"/>
</dbReference>
<feature type="transmembrane region" description="Helical" evidence="7">
    <location>
        <begin position="75"/>
        <end position="97"/>
    </location>
</feature>
<dbReference type="RefSeq" id="WP_116024405.1">
    <property type="nucleotide sequence ID" value="NZ_QTTT01000001.1"/>
</dbReference>
<evidence type="ECO:0000256" key="2">
    <source>
        <dbReference type="ARBA" id="ARBA00022475"/>
    </source>
</evidence>
<comment type="subcellular location">
    <subcellularLocation>
        <location evidence="1">Cell membrane</location>
        <topology evidence="1">Multi-pass membrane protein</topology>
    </subcellularLocation>
</comment>
<comment type="caution">
    <text evidence="9">The sequence shown here is derived from an EMBL/GenBank/DDBJ whole genome shotgun (WGS) entry which is preliminary data.</text>
</comment>
<feature type="transmembrane region" description="Helical" evidence="7">
    <location>
        <begin position="461"/>
        <end position="480"/>
    </location>
</feature>
<dbReference type="EMBL" id="QTTT01000001">
    <property type="protein sequence ID" value="REE99038.1"/>
    <property type="molecule type" value="Genomic_DNA"/>
</dbReference>
<feature type="transmembrane region" description="Helical" evidence="7">
    <location>
        <begin position="117"/>
        <end position="136"/>
    </location>
</feature>
<accession>A0A3D9STB4</accession>
<keyword evidence="5 7" id="KW-0472">Membrane</keyword>
<evidence type="ECO:0000259" key="8">
    <source>
        <dbReference type="Pfam" id="PF05425"/>
    </source>
</evidence>
<dbReference type="GO" id="GO:0005886">
    <property type="term" value="C:plasma membrane"/>
    <property type="evidence" value="ECO:0007669"/>
    <property type="project" value="UniProtKB-SubCell"/>
</dbReference>
<evidence type="ECO:0000256" key="7">
    <source>
        <dbReference type="SAM" id="Phobius"/>
    </source>
</evidence>
<feature type="transmembrane region" description="Helical" evidence="7">
    <location>
        <begin position="219"/>
        <end position="239"/>
    </location>
</feature>
<feature type="transmembrane region" description="Helical" evidence="7">
    <location>
        <begin position="408"/>
        <end position="430"/>
    </location>
</feature>
<dbReference type="PANTHER" id="PTHR34820:SF4">
    <property type="entry name" value="INNER MEMBRANE PROTEIN YEBZ"/>
    <property type="match status" value="1"/>
</dbReference>
<feature type="transmembrane region" description="Helical" evidence="7">
    <location>
        <begin position="378"/>
        <end position="396"/>
    </location>
</feature>
<feature type="transmembrane region" description="Helical" evidence="7">
    <location>
        <begin position="344"/>
        <end position="366"/>
    </location>
</feature>
<evidence type="ECO:0000256" key="4">
    <source>
        <dbReference type="ARBA" id="ARBA00022989"/>
    </source>
</evidence>
<evidence type="ECO:0000256" key="1">
    <source>
        <dbReference type="ARBA" id="ARBA00004651"/>
    </source>
</evidence>
<dbReference type="InterPro" id="IPR032694">
    <property type="entry name" value="CopC/D"/>
</dbReference>
<keyword evidence="3 7" id="KW-0812">Transmembrane</keyword>
<evidence type="ECO:0000313" key="9">
    <source>
        <dbReference type="EMBL" id="REE99038.1"/>
    </source>
</evidence>
<proteinExistence type="predicted"/>
<keyword evidence="2" id="KW-1003">Cell membrane</keyword>
<dbReference type="InterPro" id="IPR019108">
    <property type="entry name" value="Caa3_assmbl_CtaG-rel"/>
</dbReference>
<feature type="transmembrane region" description="Helical" evidence="7">
    <location>
        <begin position="148"/>
        <end position="167"/>
    </location>
</feature>
<reference evidence="9 10" key="1">
    <citation type="submission" date="2018-08" db="EMBL/GenBank/DDBJ databases">
        <title>Sequencing the genomes of 1000 actinobacteria strains.</title>
        <authorList>
            <person name="Klenk H.-P."/>
        </authorList>
    </citation>
    <scope>NUCLEOTIDE SEQUENCE [LARGE SCALE GENOMIC DNA]</scope>
    <source>
        <strain evidence="9 10">DSM 43927</strain>
    </source>
</reference>
<dbReference type="GO" id="GO:0006825">
    <property type="term" value="P:copper ion transport"/>
    <property type="evidence" value="ECO:0007669"/>
    <property type="project" value="InterPro"/>
</dbReference>
<feature type="transmembrane region" description="Helical" evidence="7">
    <location>
        <begin position="285"/>
        <end position="306"/>
    </location>
</feature>
<feature type="transmembrane region" description="Helical" evidence="7">
    <location>
        <begin position="245"/>
        <end position="265"/>
    </location>
</feature>
<dbReference type="OrthoDB" id="5241646at2"/>
<feature type="transmembrane region" description="Helical" evidence="7">
    <location>
        <begin position="500"/>
        <end position="519"/>
    </location>
</feature>
<dbReference type="Pfam" id="PF05425">
    <property type="entry name" value="CopD"/>
    <property type="match status" value="1"/>
</dbReference>
<dbReference type="Proteomes" id="UP000256661">
    <property type="component" value="Unassembled WGS sequence"/>
</dbReference>
<dbReference type="InterPro" id="IPR008457">
    <property type="entry name" value="Cu-R_CopD_dom"/>
</dbReference>
<evidence type="ECO:0000256" key="3">
    <source>
        <dbReference type="ARBA" id="ARBA00022692"/>
    </source>
</evidence>